<proteinExistence type="predicted"/>
<feature type="transmembrane region" description="Helical" evidence="1">
    <location>
        <begin position="93"/>
        <end position="111"/>
    </location>
</feature>
<feature type="transmembrane region" description="Helical" evidence="1">
    <location>
        <begin position="27"/>
        <end position="52"/>
    </location>
</feature>
<protein>
    <submittedName>
        <fullName evidence="2">Flagellar biosynthetic protein FliP</fullName>
    </submittedName>
</protein>
<keyword evidence="3" id="KW-1185">Reference proteome</keyword>
<evidence type="ECO:0000313" key="2">
    <source>
        <dbReference type="EMBL" id="MBB6033191.1"/>
    </source>
</evidence>
<evidence type="ECO:0000256" key="1">
    <source>
        <dbReference type="SAM" id="Phobius"/>
    </source>
</evidence>
<gene>
    <name evidence="2" type="ORF">HNR73_001038</name>
</gene>
<reference evidence="2 3" key="1">
    <citation type="submission" date="2020-08" db="EMBL/GenBank/DDBJ databases">
        <title>Genomic Encyclopedia of Type Strains, Phase IV (KMG-IV): sequencing the most valuable type-strain genomes for metagenomic binning, comparative biology and taxonomic classification.</title>
        <authorList>
            <person name="Goeker M."/>
        </authorList>
    </citation>
    <scope>NUCLEOTIDE SEQUENCE [LARGE SCALE GENOMIC DNA]</scope>
    <source>
        <strain evidence="2 3">YIM 65646</strain>
    </source>
</reference>
<comment type="caution">
    <text evidence="2">The sequence shown here is derived from an EMBL/GenBank/DDBJ whole genome shotgun (WGS) entry which is preliminary data.</text>
</comment>
<dbReference type="Proteomes" id="UP000548476">
    <property type="component" value="Unassembled WGS sequence"/>
</dbReference>
<name>A0A841F811_9ACTN</name>
<feature type="transmembrane region" description="Helical" evidence="1">
    <location>
        <begin position="117"/>
        <end position="135"/>
    </location>
</feature>
<accession>A0A841F811</accession>
<organism evidence="2 3">
    <name type="scientific">Phytomonospora endophytica</name>
    <dbReference type="NCBI Taxonomy" id="714109"/>
    <lineage>
        <taxon>Bacteria</taxon>
        <taxon>Bacillati</taxon>
        <taxon>Actinomycetota</taxon>
        <taxon>Actinomycetes</taxon>
        <taxon>Micromonosporales</taxon>
        <taxon>Micromonosporaceae</taxon>
        <taxon>Phytomonospora</taxon>
    </lineage>
</organism>
<sequence length="143" mass="15698">MNTTAPAKSSHHDHHARKGWWPFTRHFLEMVAAMFVGMAVLGGARMGVLALTGAEIPGQPAADALLMAFDMSVGMVVWMRVRGHRWAPCWEMTAAMFVPALGGLALLWAGVITEHGLMMVEHIAMAPLMLLAMFIRPTEYGLR</sequence>
<keyword evidence="1" id="KW-0812">Transmembrane</keyword>
<feature type="transmembrane region" description="Helical" evidence="1">
    <location>
        <begin position="64"/>
        <end position="81"/>
    </location>
</feature>
<keyword evidence="1" id="KW-1133">Transmembrane helix</keyword>
<keyword evidence="2" id="KW-0966">Cell projection</keyword>
<dbReference type="RefSeq" id="WP_184786081.1">
    <property type="nucleotide sequence ID" value="NZ_BONT01000023.1"/>
</dbReference>
<keyword evidence="2" id="KW-0969">Cilium</keyword>
<keyword evidence="2" id="KW-0282">Flagellum</keyword>
<evidence type="ECO:0000313" key="3">
    <source>
        <dbReference type="Proteomes" id="UP000548476"/>
    </source>
</evidence>
<dbReference type="EMBL" id="JACHGT010000002">
    <property type="protein sequence ID" value="MBB6033191.1"/>
    <property type="molecule type" value="Genomic_DNA"/>
</dbReference>
<keyword evidence="1" id="KW-0472">Membrane</keyword>
<dbReference type="AlphaFoldDB" id="A0A841F811"/>